<proteinExistence type="predicted"/>
<reference evidence="1" key="1">
    <citation type="submission" date="2023-03" db="EMBL/GenBank/DDBJ databases">
        <title>Chromosome-level genomes of two armyworms, Mythimna separata and Mythimna loreyi, provide insights into the biosynthesis and reception of sex pheromones.</title>
        <authorList>
            <person name="Zhao H."/>
        </authorList>
    </citation>
    <scope>NUCLEOTIDE SEQUENCE</scope>
    <source>
        <strain evidence="1">BeijingLab</strain>
    </source>
</reference>
<comment type="caution">
    <text evidence="1">The sequence shown here is derived from an EMBL/GenBank/DDBJ whole genome shotgun (WGS) entry which is preliminary data.</text>
</comment>
<dbReference type="Proteomes" id="UP001231649">
    <property type="component" value="Chromosome 29"/>
</dbReference>
<accession>A0ACC2Q7Q6</accession>
<protein>
    <submittedName>
        <fullName evidence="1">Uncharacterized protein</fullName>
    </submittedName>
</protein>
<evidence type="ECO:0000313" key="1">
    <source>
        <dbReference type="EMBL" id="KAJ8707068.1"/>
    </source>
</evidence>
<gene>
    <name evidence="1" type="ORF">PYW08_011202</name>
</gene>
<dbReference type="EMBL" id="CM056805">
    <property type="protein sequence ID" value="KAJ8707068.1"/>
    <property type="molecule type" value="Genomic_DNA"/>
</dbReference>
<name>A0ACC2Q7Q6_9NEOP</name>
<sequence length="80" mass="8933">MIAMVCVVNGNATEPIDHRCTLPLDENRNPGPVDCLAYMPQYGYDSVTKKCEHFIYGGCGGNDNKFDTKRECEELCVRGE</sequence>
<evidence type="ECO:0000313" key="2">
    <source>
        <dbReference type="Proteomes" id="UP001231649"/>
    </source>
</evidence>
<organism evidence="1 2">
    <name type="scientific">Mythimna loreyi</name>
    <dbReference type="NCBI Taxonomy" id="667449"/>
    <lineage>
        <taxon>Eukaryota</taxon>
        <taxon>Metazoa</taxon>
        <taxon>Ecdysozoa</taxon>
        <taxon>Arthropoda</taxon>
        <taxon>Hexapoda</taxon>
        <taxon>Insecta</taxon>
        <taxon>Pterygota</taxon>
        <taxon>Neoptera</taxon>
        <taxon>Endopterygota</taxon>
        <taxon>Lepidoptera</taxon>
        <taxon>Glossata</taxon>
        <taxon>Ditrysia</taxon>
        <taxon>Noctuoidea</taxon>
        <taxon>Noctuidae</taxon>
        <taxon>Noctuinae</taxon>
        <taxon>Hadenini</taxon>
        <taxon>Mythimna</taxon>
    </lineage>
</organism>
<keyword evidence="2" id="KW-1185">Reference proteome</keyword>